<evidence type="ECO:0000313" key="4">
    <source>
        <dbReference type="Proteomes" id="UP000789342"/>
    </source>
</evidence>
<dbReference type="PROSITE" id="PS50090">
    <property type="entry name" value="MYB_LIKE"/>
    <property type="match status" value="1"/>
</dbReference>
<dbReference type="EMBL" id="CAJVPV010002963">
    <property type="protein sequence ID" value="CAG8540112.1"/>
    <property type="molecule type" value="Genomic_DNA"/>
</dbReference>
<reference evidence="3" key="1">
    <citation type="submission" date="2021-06" db="EMBL/GenBank/DDBJ databases">
        <authorList>
            <person name="Kallberg Y."/>
            <person name="Tangrot J."/>
            <person name="Rosling A."/>
        </authorList>
    </citation>
    <scope>NUCLEOTIDE SEQUENCE</scope>
    <source>
        <strain evidence="3">CL551</strain>
    </source>
</reference>
<organism evidence="3 4">
    <name type="scientific">Acaulospora morrowiae</name>
    <dbReference type="NCBI Taxonomy" id="94023"/>
    <lineage>
        <taxon>Eukaryota</taxon>
        <taxon>Fungi</taxon>
        <taxon>Fungi incertae sedis</taxon>
        <taxon>Mucoromycota</taxon>
        <taxon>Glomeromycotina</taxon>
        <taxon>Glomeromycetes</taxon>
        <taxon>Diversisporales</taxon>
        <taxon>Acaulosporaceae</taxon>
        <taxon>Acaulospora</taxon>
    </lineage>
</organism>
<dbReference type="Proteomes" id="UP000789342">
    <property type="component" value="Unassembled WGS sequence"/>
</dbReference>
<evidence type="ECO:0000259" key="2">
    <source>
        <dbReference type="PROSITE" id="PS51294"/>
    </source>
</evidence>
<accession>A0A9N9AR79</accession>
<name>A0A9N9AR79_9GLOM</name>
<comment type="caution">
    <text evidence="3">The sequence shown here is derived from an EMBL/GenBank/DDBJ whole genome shotgun (WGS) entry which is preliminary data.</text>
</comment>
<feature type="domain" description="HTH myb-type" evidence="2">
    <location>
        <begin position="76"/>
        <end position="127"/>
    </location>
</feature>
<feature type="domain" description="Myb-like" evidence="1">
    <location>
        <begin position="72"/>
        <end position="123"/>
    </location>
</feature>
<proteinExistence type="predicted"/>
<dbReference type="OrthoDB" id="2143914at2759"/>
<evidence type="ECO:0000313" key="3">
    <source>
        <dbReference type="EMBL" id="CAG8540112.1"/>
    </source>
</evidence>
<sequence length="133" mass="15638">MDYKIDGHGTIVLDDDEELKVAERVPVKEEFEIKAIKRELKCIEIKDEDDNRKFLRSTTARSIAPRRNRAPVPYMNTQDWTEAEDHALLSGIQTHGGKWSIICREIDTGRTPIQCFRRWNKMVRCIQRRVAIR</sequence>
<dbReference type="Gene3D" id="1.10.10.60">
    <property type="entry name" value="Homeodomain-like"/>
    <property type="match status" value="1"/>
</dbReference>
<dbReference type="AlphaFoldDB" id="A0A9N9AR79"/>
<dbReference type="PROSITE" id="PS51294">
    <property type="entry name" value="HTH_MYB"/>
    <property type="match status" value="1"/>
</dbReference>
<evidence type="ECO:0000259" key="1">
    <source>
        <dbReference type="PROSITE" id="PS50090"/>
    </source>
</evidence>
<keyword evidence="4" id="KW-1185">Reference proteome</keyword>
<dbReference type="InterPro" id="IPR001005">
    <property type="entry name" value="SANT/Myb"/>
</dbReference>
<dbReference type="SUPFAM" id="SSF46689">
    <property type="entry name" value="Homeodomain-like"/>
    <property type="match status" value="1"/>
</dbReference>
<dbReference type="SMART" id="SM00717">
    <property type="entry name" value="SANT"/>
    <property type="match status" value="1"/>
</dbReference>
<dbReference type="CDD" id="cd00167">
    <property type="entry name" value="SANT"/>
    <property type="match status" value="1"/>
</dbReference>
<dbReference type="Pfam" id="PF00249">
    <property type="entry name" value="Myb_DNA-binding"/>
    <property type="match status" value="1"/>
</dbReference>
<protein>
    <submittedName>
        <fullName evidence="3">7209_t:CDS:1</fullName>
    </submittedName>
</protein>
<gene>
    <name evidence="3" type="ORF">AMORRO_LOCUS5085</name>
</gene>
<dbReference type="InterPro" id="IPR009057">
    <property type="entry name" value="Homeodomain-like_sf"/>
</dbReference>
<dbReference type="InterPro" id="IPR017930">
    <property type="entry name" value="Myb_dom"/>
</dbReference>